<dbReference type="AlphaFoldDB" id="A0AAD5JTZ6"/>
<gene>
    <name evidence="1" type="ORF">LWI28_016516</name>
</gene>
<dbReference type="EMBL" id="JAJSOW010000001">
    <property type="protein sequence ID" value="KAI9201010.1"/>
    <property type="molecule type" value="Genomic_DNA"/>
</dbReference>
<name>A0AAD5JTZ6_ACENE</name>
<dbReference type="Proteomes" id="UP001064489">
    <property type="component" value="Chromosome 9"/>
</dbReference>
<sequence>MWMIYVWHSSGSDMAWSIGSDKSNSKHNEKCDIRMENCILLVMILEMDKGSDGNWEVCDANITVLWLSQAQSTMQLLQHQVFAHFLYCYDSQSQIPITINWSMISSLLLS</sequence>
<organism evidence="1 2">
    <name type="scientific">Acer negundo</name>
    <name type="common">Box elder</name>
    <dbReference type="NCBI Taxonomy" id="4023"/>
    <lineage>
        <taxon>Eukaryota</taxon>
        <taxon>Viridiplantae</taxon>
        <taxon>Streptophyta</taxon>
        <taxon>Embryophyta</taxon>
        <taxon>Tracheophyta</taxon>
        <taxon>Spermatophyta</taxon>
        <taxon>Magnoliopsida</taxon>
        <taxon>eudicotyledons</taxon>
        <taxon>Gunneridae</taxon>
        <taxon>Pentapetalae</taxon>
        <taxon>rosids</taxon>
        <taxon>malvids</taxon>
        <taxon>Sapindales</taxon>
        <taxon>Sapindaceae</taxon>
        <taxon>Hippocastanoideae</taxon>
        <taxon>Acereae</taxon>
        <taxon>Acer</taxon>
    </lineage>
</organism>
<protein>
    <submittedName>
        <fullName evidence="1">Uncharacterized protein</fullName>
    </submittedName>
</protein>
<proteinExistence type="predicted"/>
<evidence type="ECO:0000313" key="1">
    <source>
        <dbReference type="EMBL" id="KAI9201010.1"/>
    </source>
</evidence>
<keyword evidence="2" id="KW-1185">Reference proteome</keyword>
<evidence type="ECO:0000313" key="2">
    <source>
        <dbReference type="Proteomes" id="UP001064489"/>
    </source>
</evidence>
<reference evidence="1" key="1">
    <citation type="journal article" date="2022" name="Plant J.">
        <title>Strategies of tolerance reflected in two North American maple genomes.</title>
        <authorList>
            <person name="McEvoy S.L."/>
            <person name="Sezen U.U."/>
            <person name="Trouern-Trend A."/>
            <person name="McMahon S.M."/>
            <person name="Schaberg P.G."/>
            <person name="Yang J."/>
            <person name="Wegrzyn J.L."/>
            <person name="Swenson N.G."/>
        </authorList>
    </citation>
    <scope>NUCLEOTIDE SEQUENCE</scope>
    <source>
        <strain evidence="1">91603</strain>
    </source>
</reference>
<accession>A0AAD5JTZ6</accession>
<reference evidence="1" key="2">
    <citation type="submission" date="2023-02" db="EMBL/GenBank/DDBJ databases">
        <authorList>
            <person name="Swenson N.G."/>
            <person name="Wegrzyn J.L."/>
            <person name="Mcevoy S.L."/>
        </authorList>
    </citation>
    <scope>NUCLEOTIDE SEQUENCE</scope>
    <source>
        <strain evidence="1">91603</strain>
        <tissue evidence="1">Leaf</tissue>
    </source>
</reference>
<comment type="caution">
    <text evidence="1">The sequence shown here is derived from an EMBL/GenBank/DDBJ whole genome shotgun (WGS) entry which is preliminary data.</text>
</comment>